<accession>A0A6V7Y1J1</accession>
<keyword evidence="10" id="KW-0732">Signal</keyword>
<dbReference type="Gene3D" id="3.30.160.60">
    <property type="entry name" value="Classic Zinc Finger"/>
    <property type="match status" value="2"/>
</dbReference>
<evidence type="ECO:0000256" key="2">
    <source>
        <dbReference type="ARBA" id="ARBA00022723"/>
    </source>
</evidence>
<dbReference type="PROSITE" id="PS50157">
    <property type="entry name" value="ZINC_FINGER_C2H2_2"/>
    <property type="match status" value="3"/>
</dbReference>
<dbReference type="AlphaFoldDB" id="A0A6V7Y1J1"/>
<comment type="subcellular location">
    <subcellularLocation>
        <location evidence="1">Nucleus</location>
    </subcellularLocation>
</comment>
<dbReference type="SMART" id="SM00355">
    <property type="entry name" value="ZnF_C2H2"/>
    <property type="match status" value="4"/>
</dbReference>
<evidence type="ECO:0000256" key="3">
    <source>
        <dbReference type="ARBA" id="ARBA00022771"/>
    </source>
</evidence>
<dbReference type="SUPFAM" id="SSF57667">
    <property type="entry name" value="beta-beta-alpha zinc fingers"/>
    <property type="match status" value="1"/>
</dbReference>
<feature type="signal peptide" evidence="10">
    <location>
        <begin position="1"/>
        <end position="20"/>
    </location>
</feature>
<evidence type="ECO:0000256" key="5">
    <source>
        <dbReference type="ARBA" id="ARBA00023015"/>
    </source>
</evidence>
<feature type="chain" id="PRO_5027930639" description="C2H2-type domain-containing protein" evidence="10">
    <location>
        <begin position="21"/>
        <end position="385"/>
    </location>
</feature>
<proteinExistence type="predicted"/>
<feature type="region of interest" description="Disordered" evidence="9">
    <location>
        <begin position="24"/>
        <end position="79"/>
    </location>
</feature>
<organism evidence="12 13">
    <name type="scientific">Meloidogyne enterolobii</name>
    <name type="common">Root-knot nematode worm</name>
    <name type="synonym">Meloidogyne mayaguensis</name>
    <dbReference type="NCBI Taxonomy" id="390850"/>
    <lineage>
        <taxon>Eukaryota</taxon>
        <taxon>Metazoa</taxon>
        <taxon>Ecdysozoa</taxon>
        <taxon>Nematoda</taxon>
        <taxon>Chromadorea</taxon>
        <taxon>Rhabditida</taxon>
        <taxon>Tylenchina</taxon>
        <taxon>Tylenchomorpha</taxon>
        <taxon>Tylenchoidea</taxon>
        <taxon>Meloidogynidae</taxon>
        <taxon>Meloidogyninae</taxon>
        <taxon>Meloidogyne</taxon>
    </lineage>
</organism>
<feature type="domain" description="C2H2-type" evidence="11">
    <location>
        <begin position="147"/>
        <end position="176"/>
    </location>
</feature>
<keyword evidence="3 8" id="KW-0863">Zinc-finger</keyword>
<evidence type="ECO:0000256" key="1">
    <source>
        <dbReference type="ARBA" id="ARBA00004123"/>
    </source>
</evidence>
<feature type="domain" description="C2H2-type" evidence="11">
    <location>
        <begin position="177"/>
        <end position="211"/>
    </location>
</feature>
<evidence type="ECO:0000256" key="10">
    <source>
        <dbReference type="SAM" id="SignalP"/>
    </source>
</evidence>
<keyword evidence="4" id="KW-0862">Zinc</keyword>
<keyword evidence="6" id="KW-0804">Transcription</keyword>
<dbReference type="Proteomes" id="UP000580250">
    <property type="component" value="Unassembled WGS sequence"/>
</dbReference>
<evidence type="ECO:0000256" key="6">
    <source>
        <dbReference type="ARBA" id="ARBA00023163"/>
    </source>
</evidence>
<feature type="compositionally biased region" description="Polar residues" evidence="9">
    <location>
        <begin position="55"/>
        <end position="79"/>
    </location>
</feature>
<dbReference type="PROSITE" id="PS00028">
    <property type="entry name" value="ZINC_FINGER_C2H2_1"/>
    <property type="match status" value="1"/>
</dbReference>
<evidence type="ECO:0000256" key="7">
    <source>
        <dbReference type="ARBA" id="ARBA00023242"/>
    </source>
</evidence>
<dbReference type="GO" id="GO:0005634">
    <property type="term" value="C:nucleus"/>
    <property type="evidence" value="ECO:0007669"/>
    <property type="project" value="UniProtKB-SubCell"/>
</dbReference>
<keyword evidence="5" id="KW-0805">Transcription regulation</keyword>
<dbReference type="GO" id="GO:0008270">
    <property type="term" value="F:zinc ion binding"/>
    <property type="evidence" value="ECO:0007669"/>
    <property type="project" value="UniProtKB-KW"/>
</dbReference>
<evidence type="ECO:0000259" key="11">
    <source>
        <dbReference type="PROSITE" id="PS50157"/>
    </source>
</evidence>
<dbReference type="PANTHER" id="PTHR46179:SF13">
    <property type="entry name" value="C2H2-TYPE DOMAIN-CONTAINING PROTEIN"/>
    <property type="match status" value="1"/>
</dbReference>
<dbReference type="PANTHER" id="PTHR46179">
    <property type="entry name" value="ZINC FINGER PROTEIN"/>
    <property type="match status" value="1"/>
</dbReference>
<dbReference type="FunFam" id="3.30.160.60:FF:002343">
    <property type="entry name" value="Zinc finger protein 33A"/>
    <property type="match status" value="1"/>
</dbReference>
<keyword evidence="2" id="KW-0479">Metal-binding</keyword>
<evidence type="ECO:0000256" key="8">
    <source>
        <dbReference type="PROSITE-ProRule" id="PRU00042"/>
    </source>
</evidence>
<protein>
    <recommendedName>
        <fullName evidence="11">C2H2-type domain-containing protein</fullName>
    </recommendedName>
</protein>
<gene>
    <name evidence="12" type="ORF">MENT_LOCUS58470</name>
</gene>
<dbReference type="InterPro" id="IPR051061">
    <property type="entry name" value="Zinc_finger_trans_reg"/>
</dbReference>
<comment type="caution">
    <text evidence="12">The sequence shown here is derived from an EMBL/GenBank/DDBJ whole genome shotgun (WGS) entry which is preliminary data.</text>
</comment>
<dbReference type="GO" id="GO:0006357">
    <property type="term" value="P:regulation of transcription by RNA polymerase II"/>
    <property type="evidence" value="ECO:0007669"/>
    <property type="project" value="TreeGrafter"/>
</dbReference>
<name>A0A6V7Y1J1_MELEN</name>
<evidence type="ECO:0000256" key="4">
    <source>
        <dbReference type="ARBA" id="ARBA00022833"/>
    </source>
</evidence>
<dbReference type="OrthoDB" id="5968217at2759"/>
<dbReference type="EMBL" id="CAJEWN010002654">
    <property type="protein sequence ID" value="CAD2204717.1"/>
    <property type="molecule type" value="Genomic_DNA"/>
</dbReference>
<evidence type="ECO:0000313" key="12">
    <source>
        <dbReference type="EMBL" id="CAD2204717.1"/>
    </source>
</evidence>
<evidence type="ECO:0000313" key="13">
    <source>
        <dbReference type="Proteomes" id="UP000580250"/>
    </source>
</evidence>
<reference evidence="12 13" key="1">
    <citation type="submission" date="2020-08" db="EMBL/GenBank/DDBJ databases">
        <authorList>
            <person name="Koutsovoulos G."/>
            <person name="Danchin GJ E."/>
        </authorList>
    </citation>
    <scope>NUCLEOTIDE SEQUENCE [LARGE SCALE GENOMIC DNA]</scope>
</reference>
<dbReference type="Pfam" id="PF00096">
    <property type="entry name" value="zf-C2H2"/>
    <property type="match status" value="1"/>
</dbReference>
<dbReference type="InterPro" id="IPR013087">
    <property type="entry name" value="Znf_C2H2_type"/>
</dbReference>
<evidence type="ECO:0000256" key="9">
    <source>
        <dbReference type="SAM" id="MobiDB-lite"/>
    </source>
</evidence>
<feature type="domain" description="C2H2-type" evidence="11">
    <location>
        <begin position="114"/>
        <end position="143"/>
    </location>
</feature>
<sequence>MKLSIFLFLCLFLPPHLVHSNNSDDETDDFNPFQPRNVETSFTETTGHVGTGTGSIPSNTEGYTQEGNPSGLGTSQTLSNLDQALGNHPFLFSPQHQQMNVGQEENQGSDSYSAKCEWDGCGRVFAIKDAFVEHVKEHTKNQKGPRPSCFWSGCDGKTIRRKDFAEHIRTHTGVKPYVCKYVDQDGVSCNKEYKRKETLKVHQRNHTGEKIKYKCAHCPQTFTTRQGKYYHEKRKLCAGSSADNEAVIGHATNLHEGDYPQYIPEEGQLNFVHPAYQSGGHQPFDYSAYTHQGGFTANQENNENEGGLPDHQSHLRLFGKDIYVKNQDADKNFVEDQDATFPAYLYPSTEEEEQRMLLRAQEESARSAHFRSGNLAIGGNELPLI</sequence>
<dbReference type="InterPro" id="IPR036236">
    <property type="entry name" value="Znf_C2H2_sf"/>
</dbReference>
<keyword evidence="7" id="KW-0539">Nucleus</keyword>